<dbReference type="AlphaFoldDB" id="A0A6I4TWP1"/>
<sequence length="137" mass="14843">MSSYMRFDGAALPGGVGKDGPNGSRMSEGQEGHLCFGPYCSLEPGDYVAGFYMRALPGSVSNLINCDVFAPEKGVIAFRSVSSGTLFDDTLTLVSMDFHLDDRLDSVEARAYVYPGVLLEVTELVVFSKRPRSWSGK</sequence>
<dbReference type="RefSeq" id="WP_161390951.1">
    <property type="nucleotide sequence ID" value="NZ_JBHSCP010000001.1"/>
</dbReference>
<dbReference type="OrthoDB" id="7281224at2"/>
<dbReference type="Proteomes" id="UP000469430">
    <property type="component" value="Unassembled WGS sequence"/>
</dbReference>
<evidence type="ECO:0000313" key="2">
    <source>
        <dbReference type="Proteomes" id="UP000469430"/>
    </source>
</evidence>
<protein>
    <submittedName>
        <fullName evidence="1">Uncharacterized protein</fullName>
    </submittedName>
</protein>
<comment type="caution">
    <text evidence="1">The sequence shown here is derived from an EMBL/GenBank/DDBJ whole genome shotgun (WGS) entry which is preliminary data.</text>
</comment>
<accession>A0A6I4TWP1</accession>
<dbReference type="EMBL" id="WTYJ01000002">
    <property type="protein sequence ID" value="MXO99207.1"/>
    <property type="molecule type" value="Genomic_DNA"/>
</dbReference>
<name>A0A6I4TWP1_9SPHN</name>
<keyword evidence="2" id="KW-1185">Reference proteome</keyword>
<gene>
    <name evidence="1" type="ORF">GRI97_09415</name>
</gene>
<organism evidence="1 2">
    <name type="scientific">Croceibacterium xixiisoli</name>
    <dbReference type="NCBI Taxonomy" id="1476466"/>
    <lineage>
        <taxon>Bacteria</taxon>
        <taxon>Pseudomonadati</taxon>
        <taxon>Pseudomonadota</taxon>
        <taxon>Alphaproteobacteria</taxon>
        <taxon>Sphingomonadales</taxon>
        <taxon>Erythrobacteraceae</taxon>
        <taxon>Croceibacterium</taxon>
    </lineage>
</organism>
<reference evidence="1 2" key="1">
    <citation type="submission" date="2019-12" db="EMBL/GenBank/DDBJ databases">
        <title>Genomic-based taxomic classification of the family Erythrobacteraceae.</title>
        <authorList>
            <person name="Xu L."/>
        </authorList>
    </citation>
    <scope>NUCLEOTIDE SEQUENCE [LARGE SCALE GENOMIC DNA]</scope>
    <source>
        <strain evidence="1 2">S36</strain>
    </source>
</reference>
<proteinExistence type="predicted"/>
<evidence type="ECO:0000313" key="1">
    <source>
        <dbReference type="EMBL" id="MXO99207.1"/>
    </source>
</evidence>